<evidence type="ECO:0000256" key="7">
    <source>
        <dbReference type="ARBA" id="ARBA00023212"/>
    </source>
</evidence>
<comment type="subcellular location">
    <subcellularLocation>
        <location evidence="1">Cytoplasm</location>
        <location evidence="1">Cytoskeleton</location>
    </subcellularLocation>
</comment>
<feature type="non-terminal residue" evidence="9">
    <location>
        <position position="308"/>
    </location>
</feature>
<dbReference type="AlphaFoldDB" id="A0AAV5S6N8"/>
<feature type="non-terminal residue" evidence="9">
    <location>
        <position position="1"/>
    </location>
</feature>
<dbReference type="FunFam" id="1.20.58.60:FF:000007">
    <property type="entry name" value="Spectrin alpha chain non-erythrocytic 1"/>
    <property type="match status" value="1"/>
</dbReference>
<evidence type="ECO:0000256" key="5">
    <source>
        <dbReference type="ARBA" id="ARBA00022737"/>
    </source>
</evidence>
<gene>
    <name evidence="9" type="ORF">PENTCL1PPCAC_671</name>
</gene>
<proteinExistence type="inferred from homology"/>
<evidence type="ECO:0000256" key="2">
    <source>
        <dbReference type="ARBA" id="ARBA00006826"/>
    </source>
</evidence>
<dbReference type="SMART" id="SM00150">
    <property type="entry name" value="SPEC"/>
    <property type="match status" value="3"/>
</dbReference>
<dbReference type="InterPro" id="IPR002017">
    <property type="entry name" value="Spectrin_repeat"/>
</dbReference>
<dbReference type="GO" id="GO:0051693">
    <property type="term" value="P:actin filament capping"/>
    <property type="evidence" value="ECO:0007669"/>
    <property type="project" value="UniProtKB-KW"/>
</dbReference>
<dbReference type="InterPro" id="IPR018159">
    <property type="entry name" value="Spectrin/alpha-actinin"/>
</dbReference>
<reference evidence="9" key="1">
    <citation type="submission" date="2023-10" db="EMBL/GenBank/DDBJ databases">
        <title>Genome assembly of Pristionchus species.</title>
        <authorList>
            <person name="Yoshida K."/>
            <person name="Sommer R.J."/>
        </authorList>
    </citation>
    <scope>NUCLEOTIDE SEQUENCE</scope>
    <source>
        <strain evidence="9">RS0144</strain>
    </source>
</reference>
<keyword evidence="7" id="KW-0206">Cytoskeleton</keyword>
<evidence type="ECO:0000256" key="1">
    <source>
        <dbReference type="ARBA" id="ARBA00004245"/>
    </source>
</evidence>
<dbReference type="PANTHER" id="PTHR11915">
    <property type="entry name" value="SPECTRIN/FILAMIN RELATED CYTOSKELETAL PROTEIN"/>
    <property type="match status" value="1"/>
</dbReference>
<keyword evidence="8" id="KW-0175">Coiled coil</keyword>
<keyword evidence="3" id="KW-0117">Actin capping</keyword>
<dbReference type="EMBL" id="BTSX01000001">
    <property type="protein sequence ID" value="GMS78496.1"/>
    <property type="molecule type" value="Genomic_DNA"/>
</dbReference>
<feature type="coiled-coil region" evidence="8">
    <location>
        <begin position="17"/>
        <end position="44"/>
    </location>
</feature>
<comment type="caution">
    <text evidence="9">The sequence shown here is derived from an EMBL/GenBank/DDBJ whole genome shotgun (WGS) entry which is preliminary data.</text>
</comment>
<dbReference type="Proteomes" id="UP001432027">
    <property type="component" value="Unassembled WGS sequence"/>
</dbReference>
<keyword evidence="6" id="KW-0009">Actin-binding</keyword>
<protein>
    <submittedName>
        <fullName evidence="9">Uncharacterized protein</fullName>
    </submittedName>
</protein>
<comment type="similarity">
    <text evidence="2">Belongs to the spectrin family.</text>
</comment>
<keyword evidence="5" id="KW-0677">Repeat</keyword>
<evidence type="ECO:0000256" key="4">
    <source>
        <dbReference type="ARBA" id="ARBA00022490"/>
    </source>
</evidence>
<evidence type="ECO:0000256" key="6">
    <source>
        <dbReference type="ARBA" id="ARBA00023203"/>
    </source>
</evidence>
<evidence type="ECO:0000313" key="9">
    <source>
        <dbReference type="EMBL" id="GMS78496.1"/>
    </source>
</evidence>
<evidence type="ECO:0000256" key="8">
    <source>
        <dbReference type="SAM" id="Coils"/>
    </source>
</evidence>
<keyword evidence="4" id="KW-0963">Cytoplasm</keyword>
<dbReference type="Pfam" id="PF00435">
    <property type="entry name" value="Spectrin"/>
    <property type="match status" value="3"/>
</dbReference>
<name>A0AAV5S6N8_9BILA</name>
<evidence type="ECO:0000256" key="3">
    <source>
        <dbReference type="ARBA" id="ARBA00022467"/>
    </source>
</evidence>
<dbReference type="GO" id="GO:0005856">
    <property type="term" value="C:cytoskeleton"/>
    <property type="evidence" value="ECO:0007669"/>
    <property type="project" value="UniProtKB-SubCell"/>
</dbReference>
<sequence length="308" mass="35873">QTKFDMIECNPSDLNSLQNLERDLQPLEDRIKQLEKMANDVRAAHPEQAAAITAMMSELTKLHQSLLRMAEERIQMAEQTQIQSKLDSALRDNHAWIDKTKKDLSEDVRSVPWTEAEELLKKHFDLGETIKDKTYEVEYANDLSRRLLEMNPRLAMVKESLAGLDREMDVIRSLWEDRDIFLQHPLDLQIFNREAEIIDVDSKGHEAFLDYVDLGDSVESVENLMKHKDLEEKLDAQESRLTAFSRNADELIKHRHAESPYIEQGCREVIERRAGVRRACAERKKRLDASLEYQSLERDGQEMLAWIS</sequence>
<dbReference type="Gene3D" id="1.20.58.60">
    <property type="match status" value="2"/>
</dbReference>
<evidence type="ECO:0000313" key="10">
    <source>
        <dbReference type="Proteomes" id="UP001432027"/>
    </source>
</evidence>
<keyword evidence="10" id="KW-1185">Reference proteome</keyword>
<accession>A0AAV5S6N8</accession>
<dbReference type="GO" id="GO:0005737">
    <property type="term" value="C:cytoplasm"/>
    <property type="evidence" value="ECO:0007669"/>
    <property type="project" value="UniProtKB-ARBA"/>
</dbReference>
<dbReference type="SUPFAM" id="SSF46966">
    <property type="entry name" value="Spectrin repeat"/>
    <property type="match status" value="2"/>
</dbReference>
<dbReference type="GO" id="GO:0003779">
    <property type="term" value="F:actin binding"/>
    <property type="evidence" value="ECO:0007669"/>
    <property type="project" value="UniProtKB-KW"/>
</dbReference>
<dbReference type="CDD" id="cd00176">
    <property type="entry name" value="SPEC"/>
    <property type="match status" value="1"/>
</dbReference>
<organism evidence="9 10">
    <name type="scientific">Pristionchus entomophagus</name>
    <dbReference type="NCBI Taxonomy" id="358040"/>
    <lineage>
        <taxon>Eukaryota</taxon>
        <taxon>Metazoa</taxon>
        <taxon>Ecdysozoa</taxon>
        <taxon>Nematoda</taxon>
        <taxon>Chromadorea</taxon>
        <taxon>Rhabditida</taxon>
        <taxon>Rhabditina</taxon>
        <taxon>Diplogasteromorpha</taxon>
        <taxon>Diplogasteroidea</taxon>
        <taxon>Neodiplogasteridae</taxon>
        <taxon>Pristionchus</taxon>
    </lineage>
</organism>